<evidence type="ECO:0000259" key="1">
    <source>
        <dbReference type="Pfam" id="PF02826"/>
    </source>
</evidence>
<evidence type="ECO:0000313" key="4">
    <source>
        <dbReference type="Proteomes" id="UP001465426"/>
    </source>
</evidence>
<gene>
    <name evidence="3" type="primary">dpsA</name>
    <name evidence="3" type="ORF">WMO63_13140</name>
</gene>
<dbReference type="EMBL" id="JBBMFN010000030">
    <property type="protein sequence ID" value="MEQ2466614.1"/>
    <property type="molecule type" value="Genomic_DNA"/>
</dbReference>
<sequence length="289" mass="31323">MSHNHVLLIIGGDFRQLEVIRILAPKLSKIYLIGFEDASIPYKDVIKVTGQTAPLHEVDSILLPIPGIQDNGIAESTFSKEKIILTKELINKTKPNSTIYSGIITPFLNQLATETNRQLVALFARNDVAILNSIPTAEGALMLAIKHTDITIHNANVLVLGFGRIGKTITRLFSAVGAKVTVLVNKKEDEARVMEMGFHPLLEASLESTIPSQHIVINTIPALILTATLIKKMSSDALIIDLASKPGGTDFTAAKKHNIQTLWPLGLPAKVAPRTAGTIIGKTLLELLK</sequence>
<reference evidence="3 4" key="1">
    <citation type="submission" date="2024-03" db="EMBL/GenBank/DDBJ databases">
        <title>Human intestinal bacterial collection.</title>
        <authorList>
            <person name="Pauvert C."/>
            <person name="Hitch T.C.A."/>
            <person name="Clavel T."/>
        </authorList>
    </citation>
    <scope>NUCLEOTIDE SEQUENCE [LARGE SCALE GENOMIC DNA]</scope>
    <source>
        <strain evidence="3 4">CLA-SR-H024</strain>
    </source>
</reference>
<dbReference type="NCBIfam" id="NF006162">
    <property type="entry name" value="PRK08306.1"/>
    <property type="match status" value="1"/>
</dbReference>
<dbReference type="InterPro" id="IPR006140">
    <property type="entry name" value="D-isomer_DH_NAD-bd"/>
</dbReference>
<dbReference type="InterPro" id="IPR036291">
    <property type="entry name" value="NAD(P)-bd_dom_sf"/>
</dbReference>
<name>A0ABV1EZV9_9BACI</name>
<dbReference type="Pfam" id="PF16924">
    <property type="entry name" value="DpaA_N"/>
    <property type="match status" value="1"/>
</dbReference>
<dbReference type="InterPro" id="IPR014215">
    <property type="entry name" value="Dipicolinic_acid_synth_A"/>
</dbReference>
<proteinExistence type="predicted"/>
<feature type="domain" description="D-isomer specific 2-hydroxyacid dehydrogenase NAD-binding" evidence="1">
    <location>
        <begin position="150"/>
        <end position="243"/>
    </location>
</feature>
<evidence type="ECO:0000313" key="3">
    <source>
        <dbReference type="EMBL" id="MEQ2466614.1"/>
    </source>
</evidence>
<dbReference type="Pfam" id="PF02826">
    <property type="entry name" value="2-Hacid_dh_C"/>
    <property type="match status" value="1"/>
</dbReference>
<dbReference type="InterPro" id="IPR031629">
    <property type="entry name" value="DpaA_N"/>
</dbReference>
<keyword evidence="4" id="KW-1185">Reference proteome</keyword>
<dbReference type="NCBIfam" id="TIGR02853">
    <property type="entry name" value="spore_dpaA"/>
    <property type="match status" value="1"/>
</dbReference>
<organism evidence="3 4">
    <name type="scientific">Niallia hominis</name>
    <dbReference type="NCBI Taxonomy" id="3133173"/>
    <lineage>
        <taxon>Bacteria</taxon>
        <taxon>Bacillati</taxon>
        <taxon>Bacillota</taxon>
        <taxon>Bacilli</taxon>
        <taxon>Bacillales</taxon>
        <taxon>Bacillaceae</taxon>
        <taxon>Niallia</taxon>
    </lineage>
</organism>
<dbReference type="Gene3D" id="3.40.50.720">
    <property type="entry name" value="NAD(P)-binding Rossmann-like Domain"/>
    <property type="match status" value="2"/>
</dbReference>
<dbReference type="SUPFAM" id="SSF51735">
    <property type="entry name" value="NAD(P)-binding Rossmann-fold domains"/>
    <property type="match status" value="1"/>
</dbReference>
<evidence type="ECO:0000259" key="2">
    <source>
        <dbReference type="Pfam" id="PF16924"/>
    </source>
</evidence>
<protein>
    <submittedName>
        <fullName evidence="3">Dipicolinate synthase subunit DpsA</fullName>
    </submittedName>
</protein>
<dbReference type="Proteomes" id="UP001465426">
    <property type="component" value="Unassembled WGS sequence"/>
</dbReference>
<feature type="domain" description="Dipicolinate synthase subunit A N-terminal" evidence="2">
    <location>
        <begin position="8"/>
        <end position="122"/>
    </location>
</feature>
<accession>A0ABV1EZV9</accession>
<comment type="caution">
    <text evidence="3">The sequence shown here is derived from an EMBL/GenBank/DDBJ whole genome shotgun (WGS) entry which is preliminary data.</text>
</comment>
<dbReference type="RefSeq" id="WP_031540703.1">
    <property type="nucleotide sequence ID" value="NZ_JBBMFN010000030.1"/>
</dbReference>